<name>L8IUR4_9CETA</name>
<dbReference type="InterPro" id="IPR030385">
    <property type="entry name" value="G_IRG_dom"/>
</dbReference>
<dbReference type="GO" id="GO:0045087">
    <property type="term" value="P:innate immune response"/>
    <property type="evidence" value="ECO:0007669"/>
    <property type="project" value="TreeGrafter"/>
</dbReference>
<evidence type="ECO:0000256" key="4">
    <source>
        <dbReference type="ARBA" id="ARBA00023134"/>
    </source>
</evidence>
<evidence type="ECO:0000256" key="1">
    <source>
        <dbReference type="ARBA" id="ARBA00005429"/>
    </source>
</evidence>
<protein>
    <submittedName>
        <fullName evidence="7">Interferon-inducible GTPase 1</fullName>
    </submittedName>
</protein>
<dbReference type="Gene3D" id="3.40.50.300">
    <property type="entry name" value="P-loop containing nucleotide triphosphate hydrolases"/>
    <property type="match status" value="1"/>
</dbReference>
<evidence type="ECO:0000313" key="7">
    <source>
        <dbReference type="EMBL" id="ELR59728.1"/>
    </source>
</evidence>
<accession>L8IUR4</accession>
<dbReference type="STRING" id="72004.ENSBMUP00000024560"/>
<gene>
    <name evidence="7" type="ORF">M91_04688</name>
</gene>
<keyword evidence="5" id="KW-0472">Membrane</keyword>
<dbReference type="Proteomes" id="UP000011080">
    <property type="component" value="Unassembled WGS sequence"/>
</dbReference>
<evidence type="ECO:0000256" key="3">
    <source>
        <dbReference type="ARBA" id="ARBA00022801"/>
    </source>
</evidence>
<evidence type="ECO:0000313" key="8">
    <source>
        <dbReference type="Proteomes" id="UP000011080"/>
    </source>
</evidence>
<evidence type="ECO:0000259" key="6">
    <source>
        <dbReference type="PROSITE" id="PS51716"/>
    </source>
</evidence>
<keyword evidence="4" id="KW-0342">GTP-binding</keyword>
<dbReference type="GO" id="GO:0005525">
    <property type="term" value="F:GTP binding"/>
    <property type="evidence" value="ECO:0007669"/>
    <property type="project" value="UniProtKB-KW"/>
</dbReference>
<comment type="similarity">
    <text evidence="1">Belongs to the TRAFAC class dynamin-like GTPase superfamily. IRG family.</text>
</comment>
<evidence type="ECO:0000256" key="5">
    <source>
        <dbReference type="SAM" id="Phobius"/>
    </source>
</evidence>
<dbReference type="EMBL" id="JH880682">
    <property type="protein sequence ID" value="ELR59728.1"/>
    <property type="molecule type" value="Genomic_DNA"/>
</dbReference>
<reference evidence="7 8" key="1">
    <citation type="journal article" date="2012" name="Nat. Genet.">
        <title>The yak genome and adaptation to life at high altitude.</title>
        <authorList>
            <person name="Qiu Q."/>
            <person name="Zhang G."/>
            <person name="Ma T."/>
            <person name="Qian W."/>
            <person name="Wang J."/>
            <person name="Ye Z."/>
            <person name="Cao C."/>
            <person name="Hu Q."/>
            <person name="Kim J."/>
            <person name="Larkin D.M."/>
            <person name="Auvil L."/>
            <person name="Capitanu B."/>
            <person name="Ma J."/>
            <person name="Lewin H.A."/>
            <person name="Qian X."/>
            <person name="Lang Y."/>
            <person name="Zhou R."/>
            <person name="Wang L."/>
            <person name="Wang K."/>
            <person name="Xia J."/>
            <person name="Liao S."/>
            <person name="Pan S."/>
            <person name="Lu X."/>
            <person name="Hou H."/>
            <person name="Wang Y."/>
            <person name="Zang X."/>
            <person name="Yin Y."/>
            <person name="Ma H."/>
            <person name="Zhang J."/>
            <person name="Wang Z."/>
            <person name="Zhang Y."/>
            <person name="Zhang D."/>
            <person name="Yonezawa T."/>
            <person name="Hasegawa M."/>
            <person name="Zhong Y."/>
            <person name="Liu W."/>
            <person name="Zhang Y."/>
            <person name="Huang Z."/>
            <person name="Zhang S."/>
            <person name="Long R."/>
            <person name="Yang H."/>
            <person name="Wang J."/>
            <person name="Lenstra J.A."/>
            <person name="Cooper D.N."/>
            <person name="Wu Y."/>
            <person name="Wang J."/>
            <person name="Shi P."/>
            <person name="Wang J."/>
            <person name="Liu J."/>
        </authorList>
    </citation>
    <scope>NUCLEOTIDE SEQUENCE [LARGE SCALE GENOMIC DNA]</scope>
    <source>
        <strain evidence="8">yakQH1</strain>
    </source>
</reference>
<keyword evidence="5" id="KW-1133">Transmembrane helix</keyword>
<dbReference type="PANTHER" id="PTHR32341">
    <property type="entry name" value="INTERFERON-INDUCIBLE GTPASE"/>
    <property type="match status" value="1"/>
</dbReference>
<dbReference type="PANTHER" id="PTHR32341:SF13">
    <property type="entry name" value="GTP-BINDING PROTEIN"/>
    <property type="match status" value="1"/>
</dbReference>
<keyword evidence="5" id="KW-0812">Transmembrane</keyword>
<keyword evidence="3" id="KW-0378">Hydrolase</keyword>
<sequence>MDPLLLNVIKKNDSKQLASEFLSGYKTLVSEVGGILSQVSLKRILKGFEKGQPKDVADEIQRALQSAENAPQNVAVIGQSGSGKSSFINVLRGIGHEGAGSASVGVVPTTRKKTPYPHPKYPNMTFWDLPGTGTPESLPNAYQEVVGDDNYDYFIIISSSRFSSNNAFLAQKIQEKGKKFYFVRTKVDSDLYNENKSKPRSFNKETVLQQIRDNCLINLSKIVSEPTVFLVKIVSEPTVFLVSNFKSKEFDFPKLQETLLQDLPAEKHYTALLLLPNLSESFIQLKRAMIKEKLWLTAFWAAILAFIPLTPFCCGFELSEHERDLKQYQSLFGLDEESVSQIAQNLGTSEQEIYSLMKSTDFNSLVKDDSIIANVKKCAEFVFSVTGLLQSSVFQFYKVYFLHLKFIDTVAEDAKRVLAKIEEMRSGRMK</sequence>
<dbReference type="InterPro" id="IPR007743">
    <property type="entry name" value="Immunity-related_GTPase-like"/>
</dbReference>
<dbReference type="InterPro" id="IPR051515">
    <property type="entry name" value="IRG"/>
</dbReference>
<dbReference type="GO" id="GO:0035458">
    <property type="term" value="P:cellular response to interferon-beta"/>
    <property type="evidence" value="ECO:0007669"/>
    <property type="project" value="TreeGrafter"/>
</dbReference>
<proteinExistence type="inferred from homology"/>
<dbReference type="PROSITE" id="PS51716">
    <property type="entry name" value="G_IRG"/>
    <property type="match status" value="1"/>
</dbReference>
<dbReference type="SUPFAM" id="SSF52540">
    <property type="entry name" value="P-loop containing nucleoside triphosphate hydrolases"/>
    <property type="match status" value="1"/>
</dbReference>
<feature type="domain" description="IRG-type G" evidence="6">
    <location>
        <begin position="70"/>
        <end position="262"/>
    </location>
</feature>
<feature type="transmembrane region" description="Helical" evidence="5">
    <location>
        <begin position="294"/>
        <end position="312"/>
    </location>
</feature>
<dbReference type="FunFam" id="3.40.50.300:FF:000541">
    <property type="entry name" value="Immunity related GTPase M"/>
    <property type="match status" value="1"/>
</dbReference>
<organism evidence="7 8">
    <name type="scientific">Bos mutus</name>
    <name type="common">wild yak</name>
    <dbReference type="NCBI Taxonomy" id="72004"/>
    <lineage>
        <taxon>Eukaryota</taxon>
        <taxon>Metazoa</taxon>
        <taxon>Chordata</taxon>
        <taxon>Craniata</taxon>
        <taxon>Vertebrata</taxon>
        <taxon>Euteleostomi</taxon>
        <taxon>Mammalia</taxon>
        <taxon>Eutheria</taxon>
        <taxon>Laurasiatheria</taxon>
        <taxon>Artiodactyla</taxon>
        <taxon>Ruminantia</taxon>
        <taxon>Pecora</taxon>
        <taxon>Bovidae</taxon>
        <taxon>Bovinae</taxon>
        <taxon>Bos</taxon>
    </lineage>
</organism>
<dbReference type="Pfam" id="PF05049">
    <property type="entry name" value="IIGP"/>
    <property type="match status" value="1"/>
</dbReference>
<keyword evidence="2" id="KW-0547">Nucleotide-binding</keyword>
<dbReference type="AlphaFoldDB" id="L8IUR4"/>
<evidence type="ECO:0000256" key="2">
    <source>
        <dbReference type="ARBA" id="ARBA00022741"/>
    </source>
</evidence>
<dbReference type="InterPro" id="IPR027417">
    <property type="entry name" value="P-loop_NTPase"/>
</dbReference>
<dbReference type="GO" id="GO:0000045">
    <property type="term" value="P:autophagosome assembly"/>
    <property type="evidence" value="ECO:0007669"/>
    <property type="project" value="TreeGrafter"/>
</dbReference>
<dbReference type="GO" id="GO:0005789">
    <property type="term" value="C:endoplasmic reticulum membrane"/>
    <property type="evidence" value="ECO:0007669"/>
    <property type="project" value="TreeGrafter"/>
</dbReference>
<dbReference type="GO" id="GO:0003924">
    <property type="term" value="F:GTPase activity"/>
    <property type="evidence" value="ECO:0007669"/>
    <property type="project" value="TreeGrafter"/>
</dbReference>